<dbReference type="STRING" id="29139.ENSVURP00010013026"/>
<dbReference type="PANTHER" id="PTHR13047">
    <property type="entry name" value="PRE-MRNA CLEAVAGE FACTOR IM, 25KD SUBUNIT"/>
    <property type="match status" value="1"/>
</dbReference>
<dbReference type="Proteomes" id="UP000314987">
    <property type="component" value="Unassembled WGS sequence"/>
</dbReference>
<evidence type="ECO:0000313" key="2">
    <source>
        <dbReference type="Proteomes" id="UP000314987"/>
    </source>
</evidence>
<sequence>MDASNYRQGSFLDVASELLPPCLIWAGPSRGVNQFGKKYIQRTKPLTPEHTINLYPLTKGAFGTKEPLYEKDSSAAAQFQWMREGFDKIGMRRAVEGVLIVHEHHSPHVLLLGFIFIYN</sequence>
<accession>A0A4X2KSR0</accession>
<proteinExistence type="predicted"/>
<dbReference type="InterPro" id="IPR016706">
    <property type="entry name" value="Cleav_polyA_spec_factor_su5"/>
</dbReference>
<dbReference type="Gene3D" id="3.90.79.10">
    <property type="entry name" value="Nucleoside Triphosphate Pyrophosphohydrolase"/>
    <property type="match status" value="1"/>
</dbReference>
<dbReference type="OMA" id="HTINLYP"/>
<dbReference type="GeneTree" id="ENSGT00390000015814"/>
<dbReference type="Pfam" id="PF13869">
    <property type="entry name" value="NUDIX_2"/>
    <property type="match status" value="1"/>
</dbReference>
<name>A0A4X2KSR0_VOMUR</name>
<dbReference type="AlphaFoldDB" id="A0A4X2KSR0"/>
<reference evidence="2" key="1">
    <citation type="submission" date="2018-12" db="EMBL/GenBank/DDBJ databases">
        <authorList>
            <person name="Yazar S."/>
        </authorList>
    </citation>
    <scope>NUCLEOTIDE SEQUENCE [LARGE SCALE GENOMIC DNA]</scope>
</reference>
<reference evidence="1" key="3">
    <citation type="submission" date="2025-09" db="UniProtKB">
        <authorList>
            <consortium name="Ensembl"/>
        </authorList>
    </citation>
    <scope>IDENTIFICATION</scope>
</reference>
<dbReference type="GO" id="GO:0003729">
    <property type="term" value="F:mRNA binding"/>
    <property type="evidence" value="ECO:0007669"/>
    <property type="project" value="InterPro"/>
</dbReference>
<dbReference type="GO" id="GO:0005849">
    <property type="term" value="C:mRNA cleavage factor complex"/>
    <property type="evidence" value="ECO:0007669"/>
    <property type="project" value="InterPro"/>
</dbReference>
<dbReference type="GO" id="GO:0031124">
    <property type="term" value="P:mRNA 3'-end processing"/>
    <property type="evidence" value="ECO:0007669"/>
    <property type="project" value="InterPro"/>
</dbReference>
<keyword evidence="2" id="KW-1185">Reference proteome</keyword>
<organism evidence="1 2">
    <name type="scientific">Vombatus ursinus</name>
    <name type="common">Common wombat</name>
    <dbReference type="NCBI Taxonomy" id="29139"/>
    <lineage>
        <taxon>Eukaryota</taxon>
        <taxon>Metazoa</taxon>
        <taxon>Chordata</taxon>
        <taxon>Craniata</taxon>
        <taxon>Vertebrata</taxon>
        <taxon>Euteleostomi</taxon>
        <taxon>Mammalia</taxon>
        <taxon>Metatheria</taxon>
        <taxon>Diprotodontia</taxon>
        <taxon>Vombatidae</taxon>
        <taxon>Vombatus</taxon>
    </lineage>
</organism>
<protein>
    <submittedName>
        <fullName evidence="1">Uncharacterized protein</fullName>
    </submittedName>
</protein>
<dbReference type="Ensembl" id="ENSVURT00010014821.1">
    <property type="protein sequence ID" value="ENSVURP00010013026.1"/>
    <property type="gene ID" value="ENSVURG00010010027.1"/>
</dbReference>
<reference evidence="1" key="2">
    <citation type="submission" date="2025-08" db="UniProtKB">
        <authorList>
            <consortium name="Ensembl"/>
        </authorList>
    </citation>
    <scope>IDENTIFICATION</scope>
</reference>
<evidence type="ECO:0000313" key="1">
    <source>
        <dbReference type="Ensembl" id="ENSVURP00010013026.1"/>
    </source>
</evidence>